<accession>A0ABP8ZIG2</accession>
<evidence type="ECO:0000256" key="1">
    <source>
        <dbReference type="SAM" id="MobiDB-lite"/>
    </source>
</evidence>
<feature type="transmembrane region" description="Helical" evidence="2">
    <location>
        <begin position="12"/>
        <end position="31"/>
    </location>
</feature>
<dbReference type="InterPro" id="IPR003399">
    <property type="entry name" value="Mce/MlaD"/>
</dbReference>
<dbReference type="EMBL" id="BAABIE010000019">
    <property type="protein sequence ID" value="GAA4757522.1"/>
    <property type="molecule type" value="Genomic_DNA"/>
</dbReference>
<evidence type="ECO:0000259" key="3">
    <source>
        <dbReference type="Pfam" id="PF02470"/>
    </source>
</evidence>
<protein>
    <recommendedName>
        <fullName evidence="3">Mce/MlaD domain-containing protein</fullName>
    </recommendedName>
</protein>
<feature type="domain" description="Mce/MlaD" evidence="3">
    <location>
        <begin position="39"/>
        <end position="116"/>
    </location>
</feature>
<feature type="region of interest" description="Disordered" evidence="1">
    <location>
        <begin position="346"/>
        <end position="383"/>
    </location>
</feature>
<dbReference type="PANTHER" id="PTHR33371">
    <property type="entry name" value="INTERMEMBRANE PHOSPHOLIPID TRANSPORT SYSTEM BINDING PROTEIN MLAD-RELATED"/>
    <property type="match status" value="1"/>
</dbReference>
<keyword evidence="2" id="KW-1133">Transmembrane helix</keyword>
<dbReference type="InterPro" id="IPR052336">
    <property type="entry name" value="MlaD_Phospholipid_Transporter"/>
</dbReference>
<keyword evidence="2" id="KW-0472">Membrane</keyword>
<evidence type="ECO:0000313" key="5">
    <source>
        <dbReference type="Proteomes" id="UP001500822"/>
    </source>
</evidence>
<evidence type="ECO:0000256" key="2">
    <source>
        <dbReference type="SAM" id="Phobius"/>
    </source>
</evidence>
<dbReference type="Proteomes" id="UP001500822">
    <property type="component" value="Unassembled WGS sequence"/>
</dbReference>
<sequence length="409" mass="43433">MRDRFPTGTFQFLLFVVISALVIPFGIDYIAGPEGFGDKLRLHAQMDDAFGLTPGTGVTVRGVDVGTVSEVQLRTDGRGADVQLVVRGDTRIPSDSFLQVTMASMAGIQSVDIVTGRDNGVYLQDGAAIVAPAEKQPMQMDELIGEAAKVLATFRTGSVATVSTELAQAFGGDQESLAKLITNGAALAKVVRRNAPMLKSLMGDWLDVLGAMDDTRASFETGMRSVASFTDQLDASQPVFVYLLDQSTEGLAKATALFDEYRGTFGGVLANLATVEPIISDRTPALATGLRTIPQGLLDLRSIVKNNRADFALIGTQGPVCLFYDEPRRAVGDLSPSQPNLTRYCPPGDGLGQRGSVNAPRPNGLGTQNWKSPGGASGPPAVTDPLLVPNGTELMQMWSELLERARNGN</sequence>
<evidence type="ECO:0000313" key="4">
    <source>
        <dbReference type="EMBL" id="GAA4757522.1"/>
    </source>
</evidence>
<reference evidence="5" key="1">
    <citation type="journal article" date="2019" name="Int. J. Syst. Evol. Microbiol.">
        <title>The Global Catalogue of Microorganisms (GCM) 10K type strain sequencing project: providing services to taxonomists for standard genome sequencing and annotation.</title>
        <authorList>
            <consortium name="The Broad Institute Genomics Platform"/>
            <consortium name="The Broad Institute Genome Sequencing Center for Infectious Disease"/>
            <person name="Wu L."/>
            <person name="Ma J."/>
        </authorList>
    </citation>
    <scope>NUCLEOTIDE SEQUENCE [LARGE SCALE GENOMIC DNA]</scope>
    <source>
        <strain evidence="5">JCM 18077</strain>
    </source>
</reference>
<gene>
    <name evidence="4" type="ORF">GCM10023217_32190</name>
</gene>
<comment type="caution">
    <text evidence="4">The sequence shown here is derived from an EMBL/GenBank/DDBJ whole genome shotgun (WGS) entry which is preliminary data.</text>
</comment>
<name>A0ABP8ZIG2_9ACTN</name>
<dbReference type="RefSeq" id="WP_345314272.1">
    <property type="nucleotide sequence ID" value="NZ_BAABIE010000019.1"/>
</dbReference>
<dbReference type="Pfam" id="PF02470">
    <property type="entry name" value="MlaD"/>
    <property type="match status" value="1"/>
</dbReference>
<keyword evidence="2" id="KW-0812">Transmembrane</keyword>
<keyword evidence="5" id="KW-1185">Reference proteome</keyword>
<dbReference type="PANTHER" id="PTHR33371:SF16">
    <property type="entry name" value="MCE-FAMILY PROTEIN MCE3F"/>
    <property type="match status" value="1"/>
</dbReference>
<proteinExistence type="predicted"/>
<organism evidence="4 5">
    <name type="scientific">Gordonia alkaliphila</name>
    <dbReference type="NCBI Taxonomy" id="1053547"/>
    <lineage>
        <taxon>Bacteria</taxon>
        <taxon>Bacillati</taxon>
        <taxon>Actinomycetota</taxon>
        <taxon>Actinomycetes</taxon>
        <taxon>Mycobacteriales</taxon>
        <taxon>Gordoniaceae</taxon>
        <taxon>Gordonia</taxon>
    </lineage>
</organism>